<organism evidence="2">
    <name type="scientific">Octopus bimaculoides</name>
    <name type="common">California two-spotted octopus</name>
    <dbReference type="NCBI Taxonomy" id="37653"/>
    <lineage>
        <taxon>Eukaryota</taxon>
        <taxon>Metazoa</taxon>
        <taxon>Spiralia</taxon>
        <taxon>Lophotrochozoa</taxon>
        <taxon>Mollusca</taxon>
        <taxon>Cephalopoda</taxon>
        <taxon>Coleoidea</taxon>
        <taxon>Octopodiformes</taxon>
        <taxon>Octopoda</taxon>
        <taxon>Incirrata</taxon>
        <taxon>Octopodidae</taxon>
        <taxon>Octopus</taxon>
    </lineage>
</organism>
<accession>A0A0L8HQ51</accession>
<proteinExistence type="predicted"/>
<feature type="region of interest" description="Disordered" evidence="1">
    <location>
        <begin position="1"/>
        <end position="30"/>
    </location>
</feature>
<dbReference type="EMBL" id="KQ417561">
    <property type="protein sequence ID" value="KOF91361.1"/>
    <property type="molecule type" value="Genomic_DNA"/>
</dbReference>
<name>A0A0L8HQ51_OCTBM</name>
<feature type="compositionally biased region" description="Basic and acidic residues" evidence="1">
    <location>
        <begin position="44"/>
        <end position="53"/>
    </location>
</feature>
<protein>
    <submittedName>
        <fullName evidence="2">Uncharacterized protein</fullName>
    </submittedName>
</protein>
<feature type="region of interest" description="Disordered" evidence="1">
    <location>
        <begin position="44"/>
        <end position="67"/>
    </location>
</feature>
<reference evidence="2" key="1">
    <citation type="submission" date="2015-07" db="EMBL/GenBank/DDBJ databases">
        <title>MeaNS - Measles Nucleotide Surveillance Program.</title>
        <authorList>
            <person name="Tran T."/>
            <person name="Druce J."/>
        </authorList>
    </citation>
    <scope>NUCLEOTIDE SEQUENCE</scope>
    <source>
        <strain evidence="2">UCB-OBI-ISO-001</strain>
        <tissue evidence="2">Gonad</tissue>
    </source>
</reference>
<sequence>NFVADERDEVCDNDDDEDNYVGDDDFDDDSEADVLSIYDHNEYVDDDKDKGAENDADDCDDGTVDDGVDEYHDIVNKIEKKEIKKKT</sequence>
<feature type="non-terminal residue" evidence="2">
    <location>
        <position position="1"/>
    </location>
</feature>
<gene>
    <name evidence="2" type="ORF">OCBIM_22009099mg</name>
</gene>
<evidence type="ECO:0000313" key="2">
    <source>
        <dbReference type="EMBL" id="KOF91361.1"/>
    </source>
</evidence>
<dbReference type="AlphaFoldDB" id="A0A0L8HQ51"/>
<evidence type="ECO:0000256" key="1">
    <source>
        <dbReference type="SAM" id="MobiDB-lite"/>
    </source>
</evidence>
<feature type="compositionally biased region" description="Acidic residues" evidence="1">
    <location>
        <begin position="54"/>
        <end position="67"/>
    </location>
</feature>